<dbReference type="GO" id="GO:0044550">
    <property type="term" value="P:secondary metabolite biosynthetic process"/>
    <property type="evidence" value="ECO:0007669"/>
    <property type="project" value="TreeGrafter"/>
</dbReference>
<dbReference type="Gene3D" id="1.10.10.10">
    <property type="entry name" value="Winged helix-like DNA-binding domain superfamily/Winged helix DNA-binding domain"/>
    <property type="match status" value="1"/>
</dbReference>
<gene>
    <name evidence="7" type="ORF">BD289DRAFT_365418</name>
</gene>
<dbReference type="InterPro" id="IPR041516">
    <property type="entry name" value="LACTB2_WH"/>
</dbReference>
<dbReference type="GO" id="GO:0016787">
    <property type="term" value="F:hydrolase activity"/>
    <property type="evidence" value="ECO:0007669"/>
    <property type="project" value="UniProtKB-KW"/>
</dbReference>
<keyword evidence="3" id="KW-0479">Metal-binding</keyword>
<comment type="cofactor">
    <cofactor evidence="1">
        <name>Zn(2+)</name>
        <dbReference type="ChEBI" id="CHEBI:29105"/>
    </cofactor>
</comment>
<keyword evidence="8" id="KW-1185">Reference proteome</keyword>
<keyword evidence="4" id="KW-0378">Hydrolase</keyword>
<evidence type="ECO:0000256" key="5">
    <source>
        <dbReference type="ARBA" id="ARBA00022833"/>
    </source>
</evidence>
<dbReference type="AlphaFoldDB" id="A0A2T3AC75"/>
<dbReference type="InParanoid" id="A0A2T3AC75"/>
<dbReference type="InterPro" id="IPR047921">
    <property type="entry name" value="LACTB2-like_MBL-fold"/>
</dbReference>
<evidence type="ECO:0000256" key="2">
    <source>
        <dbReference type="ARBA" id="ARBA00006759"/>
    </source>
</evidence>
<dbReference type="PANTHER" id="PTHR23131:SF0">
    <property type="entry name" value="ENDORIBONUCLEASE LACTB2"/>
    <property type="match status" value="1"/>
</dbReference>
<feature type="domain" description="Metallo-beta-lactamase" evidence="6">
    <location>
        <begin position="33"/>
        <end position="187"/>
    </location>
</feature>
<evidence type="ECO:0000259" key="6">
    <source>
        <dbReference type="SMART" id="SM00849"/>
    </source>
</evidence>
<evidence type="ECO:0000256" key="1">
    <source>
        <dbReference type="ARBA" id="ARBA00001947"/>
    </source>
</evidence>
<comment type="similarity">
    <text evidence="2">Belongs to the metallo-beta-lactamase superfamily. Glyoxalase II family.</text>
</comment>
<keyword evidence="5" id="KW-0862">Zinc</keyword>
<accession>A0A2T3AC75</accession>
<dbReference type="SMART" id="SM00849">
    <property type="entry name" value="Lactamase_B"/>
    <property type="match status" value="1"/>
</dbReference>
<sequence>MAIQLVPLQEVERLSPICIRILGGNPSKFTLQGTNTYLVGSGAQRLLIDTGEGRPSWKAALQRTLVEEGASVSATLLTHWHGDHVGGVKDVLCLKPPRIYKHRPDAGQIAIHDGQRFQVEGATLTAHYTPGHTADHMVFVLEEEDAMFTGDNVLGQGTAVFEDLATYLDSLEKMGGGLFGGRAYPGHGPVIEDGRARIREYVSHRRQREEQITQTLQSVNKTAAVKGESGSGGGVAAWHPMELVRVIYADVSEHLHAPAQGGVVQVLHKLEKEGRAYKDDCGRWRFRDRSAL</sequence>
<evidence type="ECO:0000256" key="4">
    <source>
        <dbReference type="ARBA" id="ARBA00022801"/>
    </source>
</evidence>
<dbReference type="STRING" id="2025994.A0A2T3AC75"/>
<dbReference type="PANTHER" id="PTHR23131">
    <property type="entry name" value="ENDORIBONUCLEASE LACTB2"/>
    <property type="match status" value="1"/>
</dbReference>
<dbReference type="Proteomes" id="UP000241462">
    <property type="component" value="Unassembled WGS sequence"/>
</dbReference>
<protein>
    <submittedName>
        <fullName evidence="7">Putative metallo-beta-lactamase domain protein</fullName>
    </submittedName>
</protein>
<dbReference type="Pfam" id="PF17778">
    <property type="entry name" value="WHD_BLACT"/>
    <property type="match status" value="1"/>
</dbReference>
<dbReference type="Pfam" id="PF00753">
    <property type="entry name" value="Lactamase_B"/>
    <property type="match status" value="1"/>
</dbReference>
<dbReference type="InterPro" id="IPR036388">
    <property type="entry name" value="WH-like_DNA-bd_sf"/>
</dbReference>
<dbReference type="EMBL" id="KZ678414">
    <property type="protein sequence ID" value="PSR90853.1"/>
    <property type="molecule type" value="Genomic_DNA"/>
</dbReference>
<reference evidence="7 8" key="1">
    <citation type="journal article" date="2018" name="Mycol. Prog.">
        <title>Coniella lustricola, a new species from submerged detritus.</title>
        <authorList>
            <person name="Raudabaugh D.B."/>
            <person name="Iturriaga T."/>
            <person name="Carver A."/>
            <person name="Mondo S."/>
            <person name="Pangilinan J."/>
            <person name="Lipzen A."/>
            <person name="He G."/>
            <person name="Amirebrahimi M."/>
            <person name="Grigoriev I.V."/>
            <person name="Miller A.N."/>
        </authorList>
    </citation>
    <scope>NUCLEOTIDE SEQUENCE [LARGE SCALE GENOMIC DNA]</scope>
    <source>
        <strain evidence="7 8">B22-T-1</strain>
    </source>
</reference>
<evidence type="ECO:0000313" key="8">
    <source>
        <dbReference type="Proteomes" id="UP000241462"/>
    </source>
</evidence>
<dbReference type="OrthoDB" id="17458at2759"/>
<dbReference type="Gene3D" id="3.60.15.10">
    <property type="entry name" value="Ribonuclease Z/Hydroxyacylglutathione hydrolase-like"/>
    <property type="match status" value="1"/>
</dbReference>
<organism evidence="7 8">
    <name type="scientific">Coniella lustricola</name>
    <dbReference type="NCBI Taxonomy" id="2025994"/>
    <lineage>
        <taxon>Eukaryota</taxon>
        <taxon>Fungi</taxon>
        <taxon>Dikarya</taxon>
        <taxon>Ascomycota</taxon>
        <taxon>Pezizomycotina</taxon>
        <taxon>Sordariomycetes</taxon>
        <taxon>Sordariomycetidae</taxon>
        <taxon>Diaporthales</taxon>
        <taxon>Schizoparmaceae</taxon>
        <taxon>Coniella</taxon>
    </lineage>
</organism>
<name>A0A2T3AC75_9PEZI</name>
<evidence type="ECO:0000256" key="3">
    <source>
        <dbReference type="ARBA" id="ARBA00022723"/>
    </source>
</evidence>
<dbReference type="InterPro" id="IPR050662">
    <property type="entry name" value="Sec-metab_biosynth-thioest"/>
</dbReference>
<dbReference type="FunCoup" id="A0A2T3AC75">
    <property type="interactions" value="478"/>
</dbReference>
<dbReference type="CDD" id="cd07722">
    <property type="entry name" value="LACTB2-like_MBL-fold"/>
    <property type="match status" value="1"/>
</dbReference>
<proteinExistence type="inferred from homology"/>
<dbReference type="GO" id="GO:0046872">
    <property type="term" value="F:metal ion binding"/>
    <property type="evidence" value="ECO:0007669"/>
    <property type="project" value="UniProtKB-KW"/>
</dbReference>
<dbReference type="SUPFAM" id="SSF56281">
    <property type="entry name" value="Metallo-hydrolase/oxidoreductase"/>
    <property type="match status" value="1"/>
</dbReference>
<evidence type="ECO:0000313" key="7">
    <source>
        <dbReference type="EMBL" id="PSR90853.1"/>
    </source>
</evidence>
<dbReference type="FunFam" id="3.60.15.10:FF:000041">
    <property type="entry name" value="Metallo-beta-lactamase domain protein"/>
    <property type="match status" value="1"/>
</dbReference>
<dbReference type="InterPro" id="IPR036866">
    <property type="entry name" value="RibonucZ/Hydroxyglut_hydro"/>
</dbReference>
<dbReference type="InterPro" id="IPR001279">
    <property type="entry name" value="Metallo-B-lactamas"/>
</dbReference>